<evidence type="ECO:0000256" key="8">
    <source>
        <dbReference type="SAM" id="Phobius"/>
    </source>
</evidence>
<keyword evidence="4 8" id="KW-1133">Transmembrane helix</keyword>
<feature type="transmembrane region" description="Helical" evidence="8">
    <location>
        <begin position="69"/>
        <end position="92"/>
    </location>
</feature>
<keyword evidence="2 8" id="KW-0812">Transmembrane</keyword>
<dbReference type="OrthoDB" id="511926at2759"/>
<evidence type="ECO:0000313" key="9">
    <source>
        <dbReference type="EMBL" id="PSC72173.1"/>
    </source>
</evidence>
<dbReference type="PANTHER" id="PTHR21212:SF0">
    <property type="entry name" value="SEIPIN"/>
    <property type="match status" value="1"/>
</dbReference>
<dbReference type="AlphaFoldDB" id="A0A2P6VDK0"/>
<feature type="region of interest" description="Disordered" evidence="7">
    <location>
        <begin position="349"/>
        <end position="441"/>
    </location>
</feature>
<comment type="caution">
    <text evidence="9">The sequence shown here is derived from an EMBL/GenBank/DDBJ whole genome shotgun (WGS) entry which is preliminary data.</text>
</comment>
<comment type="subcellular location">
    <subcellularLocation>
        <location evidence="1">Endoplasmic reticulum membrane</location>
        <topology evidence="1">Multi-pass membrane protein</topology>
    </subcellularLocation>
</comment>
<dbReference type="GO" id="GO:0005789">
    <property type="term" value="C:endoplasmic reticulum membrane"/>
    <property type="evidence" value="ECO:0007669"/>
    <property type="project" value="UniProtKB-SubCell"/>
</dbReference>
<evidence type="ECO:0000256" key="6">
    <source>
        <dbReference type="ARBA" id="ARBA00023136"/>
    </source>
</evidence>
<dbReference type="GO" id="GO:0006629">
    <property type="term" value="P:lipid metabolic process"/>
    <property type="evidence" value="ECO:0007669"/>
    <property type="project" value="UniProtKB-KW"/>
</dbReference>
<keyword evidence="3" id="KW-0256">Endoplasmic reticulum</keyword>
<organism evidence="9 10">
    <name type="scientific">Micractinium conductrix</name>
    <dbReference type="NCBI Taxonomy" id="554055"/>
    <lineage>
        <taxon>Eukaryota</taxon>
        <taxon>Viridiplantae</taxon>
        <taxon>Chlorophyta</taxon>
        <taxon>core chlorophytes</taxon>
        <taxon>Trebouxiophyceae</taxon>
        <taxon>Chlorellales</taxon>
        <taxon>Chlorellaceae</taxon>
        <taxon>Chlorella clade</taxon>
        <taxon>Micractinium</taxon>
    </lineage>
</organism>
<evidence type="ECO:0000313" key="10">
    <source>
        <dbReference type="Proteomes" id="UP000239649"/>
    </source>
</evidence>
<keyword evidence="5" id="KW-0443">Lipid metabolism</keyword>
<evidence type="ECO:0000256" key="2">
    <source>
        <dbReference type="ARBA" id="ARBA00022692"/>
    </source>
</evidence>
<dbReference type="Proteomes" id="UP000239649">
    <property type="component" value="Unassembled WGS sequence"/>
</dbReference>
<dbReference type="STRING" id="554055.A0A2P6VDK0"/>
<gene>
    <name evidence="9" type="ORF">C2E20_4464</name>
</gene>
<dbReference type="CDD" id="cd23995">
    <property type="entry name" value="Seipin_BSCL2_like"/>
    <property type="match status" value="1"/>
</dbReference>
<dbReference type="Pfam" id="PF06775">
    <property type="entry name" value="Seipin"/>
    <property type="match status" value="1"/>
</dbReference>
<protein>
    <submittedName>
        <fullName evidence="9">Adipose-regulatory (Seipin)</fullName>
    </submittedName>
</protein>
<dbReference type="InterPro" id="IPR009617">
    <property type="entry name" value="Seipin"/>
</dbReference>
<sequence>MSARSAHPAPLSAAAPSDWGDLASEFDRSTLLGSAAVPPSAASTPQESALEVLVGLAGAWFSLLRGVTLAAAAAASGSVAAAGLALLLFLALTTRLTPPYDTFSRPLALDFSQSDLEGEALFAPALLPARGDGLPPAPLPSDARFLAPGQAVDVWVELVVPRSTQQGLAQVVATLTSADGRPAARASRAIMMRSDWWSLSSLLRAPLRWLGLAEDLRRLHVPLFTGYREKWEVPFATARIAVKTRNPGWAAEVLAATVKVQLRLGWRRPLYALRPGWLALPLLWAAGGGALLGGSAASLLFLALLLWAGLGGGGGGGGAADEAGSVAASEELEVSSASANSDVSSALLRELDESSEPPSPRLHPGMPTAPGGSAGGLAASVAQRWRDDVPLGGAAVPGSGYTPLRGKGPADSAMGSEAGGSGWLGALRRRAGSAKPAASSQ</sequence>
<evidence type="ECO:0000256" key="3">
    <source>
        <dbReference type="ARBA" id="ARBA00022824"/>
    </source>
</evidence>
<keyword evidence="10" id="KW-1185">Reference proteome</keyword>
<evidence type="ECO:0000256" key="7">
    <source>
        <dbReference type="SAM" id="MobiDB-lite"/>
    </source>
</evidence>
<reference evidence="9 10" key="1">
    <citation type="journal article" date="2018" name="Plant J.">
        <title>Genome sequences of Chlorella sorokiniana UTEX 1602 and Micractinium conductrix SAG 241.80: implications to maltose excretion by a green alga.</title>
        <authorList>
            <person name="Arriola M.B."/>
            <person name="Velmurugan N."/>
            <person name="Zhang Y."/>
            <person name="Plunkett M.H."/>
            <person name="Hondzo H."/>
            <person name="Barney B.M."/>
        </authorList>
    </citation>
    <scope>NUCLEOTIDE SEQUENCE [LARGE SCALE GENOMIC DNA]</scope>
    <source>
        <strain evidence="9 10">SAG 241.80</strain>
    </source>
</reference>
<dbReference type="PANTHER" id="PTHR21212">
    <property type="entry name" value="BERNARDINELLI-SEIP CONGENITAL LIPODYSTROPHY 2 HOMOLOG BSCL2 PROTEIN"/>
    <property type="match status" value="1"/>
</dbReference>
<dbReference type="EMBL" id="LHPF02000011">
    <property type="protein sequence ID" value="PSC72173.1"/>
    <property type="molecule type" value="Genomic_DNA"/>
</dbReference>
<proteinExistence type="predicted"/>
<name>A0A2P6VDK0_9CHLO</name>
<evidence type="ECO:0000256" key="5">
    <source>
        <dbReference type="ARBA" id="ARBA00023098"/>
    </source>
</evidence>
<feature type="transmembrane region" description="Helical" evidence="8">
    <location>
        <begin position="277"/>
        <end position="310"/>
    </location>
</feature>
<keyword evidence="6 8" id="KW-0472">Membrane</keyword>
<evidence type="ECO:0000256" key="1">
    <source>
        <dbReference type="ARBA" id="ARBA00004477"/>
    </source>
</evidence>
<dbReference type="GO" id="GO:0140042">
    <property type="term" value="P:lipid droplet formation"/>
    <property type="evidence" value="ECO:0007669"/>
    <property type="project" value="UniProtKB-ARBA"/>
</dbReference>
<evidence type="ECO:0000256" key="4">
    <source>
        <dbReference type="ARBA" id="ARBA00022989"/>
    </source>
</evidence>
<accession>A0A2P6VDK0</accession>